<organism evidence="5 6">
    <name type="scientific">Campylobacter corcagiensis</name>
    <dbReference type="NCBI Taxonomy" id="1448857"/>
    <lineage>
        <taxon>Bacteria</taxon>
        <taxon>Pseudomonadati</taxon>
        <taxon>Campylobacterota</taxon>
        <taxon>Epsilonproteobacteria</taxon>
        <taxon>Campylobacterales</taxon>
        <taxon>Campylobacteraceae</taxon>
        <taxon>Campylobacter</taxon>
    </lineage>
</organism>
<dbReference type="RefSeq" id="WP_025802960.1">
    <property type="nucleotide sequence ID" value="NZ_CP053842.1"/>
</dbReference>
<dbReference type="InterPro" id="IPR011990">
    <property type="entry name" value="TPR-like_helical_dom_sf"/>
</dbReference>
<dbReference type="Gene3D" id="1.25.40.10">
    <property type="entry name" value="Tetratricopeptide repeat domain"/>
    <property type="match status" value="1"/>
</dbReference>
<feature type="repeat" description="TPR" evidence="3">
    <location>
        <begin position="79"/>
        <end position="112"/>
    </location>
</feature>
<keyword evidence="2 3" id="KW-0802">TPR repeat</keyword>
<protein>
    <submittedName>
        <fullName evidence="5">Tetratricopeptide repeat protein</fullName>
    </submittedName>
</protein>
<feature type="compositionally biased region" description="Basic and acidic residues" evidence="4">
    <location>
        <begin position="192"/>
        <end position="209"/>
    </location>
</feature>
<feature type="compositionally biased region" description="Basic and acidic residues" evidence="4">
    <location>
        <begin position="159"/>
        <end position="181"/>
    </location>
</feature>
<dbReference type="SMART" id="SM00028">
    <property type="entry name" value="TPR"/>
    <property type="match status" value="1"/>
</dbReference>
<dbReference type="InterPro" id="IPR019734">
    <property type="entry name" value="TPR_rpt"/>
</dbReference>
<dbReference type="OrthoDB" id="5373262at2"/>
<evidence type="ECO:0000256" key="3">
    <source>
        <dbReference type="PROSITE-ProRule" id="PRU00339"/>
    </source>
</evidence>
<gene>
    <name evidence="5" type="ORF">IMC76_00840</name>
</gene>
<dbReference type="Proteomes" id="UP000594749">
    <property type="component" value="Chromosome"/>
</dbReference>
<feature type="region of interest" description="Disordered" evidence="4">
    <location>
        <begin position="126"/>
        <end position="264"/>
    </location>
</feature>
<dbReference type="Pfam" id="PF07719">
    <property type="entry name" value="TPR_2"/>
    <property type="match status" value="1"/>
</dbReference>
<feature type="compositionally biased region" description="Basic and acidic residues" evidence="4">
    <location>
        <begin position="126"/>
        <end position="151"/>
    </location>
</feature>
<keyword evidence="1" id="KW-0677">Repeat</keyword>
<dbReference type="PROSITE" id="PS50005">
    <property type="entry name" value="TPR"/>
    <property type="match status" value="1"/>
</dbReference>
<feature type="compositionally biased region" description="Basic and acidic residues" evidence="4">
    <location>
        <begin position="219"/>
        <end position="236"/>
    </location>
</feature>
<dbReference type="InterPro" id="IPR013105">
    <property type="entry name" value="TPR_2"/>
</dbReference>
<dbReference type="AlphaFoldDB" id="A0A7M1LFR9"/>
<evidence type="ECO:0000256" key="1">
    <source>
        <dbReference type="ARBA" id="ARBA00022737"/>
    </source>
</evidence>
<name>A0A7M1LFR9_9BACT</name>
<sequence>MKKIIVLALFLNLVNAGIFDVKKAKKAFEDENFTKAAKIYSNISGDKALYNKGVSLYKDGNFTEALRAFGGVTDPNLEFEKLYNLGNSFANLGRFDEAKFSYESALKIKDDEDAKFNLDIVTKELEKEKKGEESDPGKKDDKTEDKRKDGYSDNNQSDQNERRDDTKGQKSQNEYKEDDNKSSNQYSGSQNQEKDKNKKDSAQIKKENSSDISQASNEEADKLKADENETKKDLNDKQNSSDLPLDESVKDIDQNSDPISDMELKKWQKILKDRELSTRMLELKRQGDPNDEDLKPW</sequence>
<evidence type="ECO:0000256" key="4">
    <source>
        <dbReference type="SAM" id="MobiDB-lite"/>
    </source>
</evidence>
<evidence type="ECO:0000313" key="6">
    <source>
        <dbReference type="Proteomes" id="UP000594749"/>
    </source>
</evidence>
<dbReference type="SUPFAM" id="SSF48452">
    <property type="entry name" value="TPR-like"/>
    <property type="match status" value="1"/>
</dbReference>
<proteinExistence type="predicted"/>
<reference evidence="5 6" key="1">
    <citation type="submission" date="2020-10" db="EMBL/GenBank/DDBJ databases">
        <title>Campylobacter and Helicobacter PacBio genomes.</title>
        <authorList>
            <person name="Lane C."/>
        </authorList>
    </citation>
    <scope>NUCLEOTIDE SEQUENCE [LARGE SCALE GENOMIC DNA]</scope>
    <source>
        <strain evidence="5 6">2016D-0077</strain>
    </source>
</reference>
<evidence type="ECO:0000256" key="2">
    <source>
        <dbReference type="ARBA" id="ARBA00022803"/>
    </source>
</evidence>
<keyword evidence="6" id="KW-1185">Reference proteome</keyword>
<dbReference type="EMBL" id="CP063078">
    <property type="protein sequence ID" value="QOQ87398.1"/>
    <property type="molecule type" value="Genomic_DNA"/>
</dbReference>
<accession>A0A7M1LFR9</accession>
<feature type="compositionally biased region" description="Polar residues" evidence="4">
    <location>
        <begin position="182"/>
        <end position="191"/>
    </location>
</feature>
<evidence type="ECO:0000313" key="5">
    <source>
        <dbReference type="EMBL" id="QOQ87398.1"/>
    </source>
</evidence>